<protein>
    <submittedName>
        <fullName evidence="9">GOS1</fullName>
    </submittedName>
</protein>
<dbReference type="GO" id="GO:0006906">
    <property type="term" value="P:vesicle fusion"/>
    <property type="evidence" value="ECO:0007669"/>
    <property type="project" value="TreeGrafter"/>
</dbReference>
<dbReference type="Proteomes" id="UP000694255">
    <property type="component" value="Unassembled WGS sequence"/>
</dbReference>
<dbReference type="AlphaFoldDB" id="A0A8J5UWY5"/>
<dbReference type="GO" id="GO:0031201">
    <property type="term" value="C:SNARE complex"/>
    <property type="evidence" value="ECO:0007669"/>
    <property type="project" value="TreeGrafter"/>
</dbReference>
<dbReference type="PANTHER" id="PTHR21094:SF2">
    <property type="entry name" value="GOLGI SNAP RECEPTOR COMPLEX MEMBER 1"/>
    <property type="match status" value="1"/>
</dbReference>
<keyword evidence="8" id="KW-0472">Membrane</keyword>
<reference evidence="9 10" key="1">
    <citation type="journal article" date="2021" name="DNA Res.">
        <title>Genome analysis of Candida subhashii reveals its hybrid nature and dual mitochondrial genome conformations.</title>
        <authorList>
            <person name="Mixao V."/>
            <person name="Hegedusova E."/>
            <person name="Saus E."/>
            <person name="Pryszcz L.P."/>
            <person name="Cillingova A."/>
            <person name="Nosek J."/>
            <person name="Gabaldon T."/>
        </authorList>
    </citation>
    <scope>NUCLEOTIDE SEQUENCE [LARGE SCALE GENOMIC DNA]</scope>
    <source>
        <strain evidence="9 10">CBS 10753</strain>
    </source>
</reference>
<evidence type="ECO:0000256" key="6">
    <source>
        <dbReference type="ARBA" id="ARBA00022989"/>
    </source>
</evidence>
<dbReference type="GO" id="GO:0005484">
    <property type="term" value="F:SNAP receptor activity"/>
    <property type="evidence" value="ECO:0007669"/>
    <property type="project" value="TreeGrafter"/>
</dbReference>
<evidence type="ECO:0000256" key="4">
    <source>
        <dbReference type="ARBA" id="ARBA00022692"/>
    </source>
</evidence>
<keyword evidence="3" id="KW-0813">Transport</keyword>
<comment type="caution">
    <text evidence="9">The sequence shown here is derived from an EMBL/GenBank/DDBJ whole genome shotgun (WGS) entry which is preliminary data.</text>
</comment>
<dbReference type="PIRSF" id="PIRSF027109">
    <property type="entry name" value="Golgi_SNARE"/>
    <property type="match status" value="1"/>
</dbReference>
<dbReference type="GO" id="GO:0005801">
    <property type="term" value="C:cis-Golgi network"/>
    <property type="evidence" value="ECO:0007669"/>
    <property type="project" value="InterPro"/>
</dbReference>
<evidence type="ECO:0000256" key="2">
    <source>
        <dbReference type="ARBA" id="ARBA00008473"/>
    </source>
</evidence>
<accession>A0A8J5UWY5</accession>
<evidence type="ECO:0000256" key="1">
    <source>
        <dbReference type="ARBA" id="ARBA00004409"/>
    </source>
</evidence>
<keyword evidence="5" id="KW-0653">Protein transport</keyword>
<evidence type="ECO:0000256" key="5">
    <source>
        <dbReference type="ARBA" id="ARBA00022927"/>
    </source>
</evidence>
<sequence length="260" mass="30185">MSSSSFAQTRSQALNLEKQTEQLLSQYSQCQLQQNLEPNQEEITIINHIQEILDKRNAIINKLNRISESIDISTSKLQQLTRHREILQDHTFTFQRIANQIQDDRNRNNLLFSVQSDINAHKKQSQTQDTQTANDYILHESQRVDNANSIADRLLQSAFNTRDELLNQRQYLSNAQSKMFNTLQNIPGINVLISKINTRRKRDTLILASVIALYFIEETPDYLVPYNWRLPADQNKFAQYKSLKKMRQGQQKAAGCCAIM</sequence>
<comment type="subcellular location">
    <subcellularLocation>
        <location evidence="1">Golgi apparatus membrane</location>
        <topology evidence="1">Single-pass type IV membrane protein</topology>
    </subcellularLocation>
</comment>
<dbReference type="GO" id="GO:0006888">
    <property type="term" value="P:endoplasmic reticulum to Golgi vesicle-mediated transport"/>
    <property type="evidence" value="ECO:0007669"/>
    <property type="project" value="InterPro"/>
</dbReference>
<proteinExistence type="inferred from homology"/>
<dbReference type="InterPro" id="IPR023601">
    <property type="entry name" value="Golgi_SNAP_su1"/>
</dbReference>
<evidence type="ECO:0000256" key="3">
    <source>
        <dbReference type="ARBA" id="ARBA00022448"/>
    </source>
</evidence>
<dbReference type="Pfam" id="PF12352">
    <property type="entry name" value="V-SNARE_C"/>
    <property type="match status" value="1"/>
</dbReference>
<keyword evidence="4" id="KW-0812">Transmembrane</keyword>
<dbReference type="GO" id="GO:0000139">
    <property type="term" value="C:Golgi membrane"/>
    <property type="evidence" value="ECO:0007669"/>
    <property type="project" value="UniProtKB-SubCell"/>
</dbReference>
<dbReference type="RefSeq" id="XP_049263597.1">
    <property type="nucleotide sequence ID" value="XM_049406934.1"/>
</dbReference>
<name>A0A8J5UWY5_9ASCO</name>
<keyword evidence="6" id="KW-1133">Transmembrane helix</keyword>
<gene>
    <name evidence="9" type="ORF">J8A68_003113</name>
</gene>
<keyword evidence="10" id="KW-1185">Reference proteome</keyword>
<keyword evidence="7" id="KW-0333">Golgi apparatus</keyword>
<evidence type="ECO:0000256" key="7">
    <source>
        <dbReference type="ARBA" id="ARBA00023034"/>
    </source>
</evidence>
<dbReference type="EMBL" id="JAGSYN010000139">
    <property type="protein sequence ID" value="KAG7663365.1"/>
    <property type="molecule type" value="Genomic_DNA"/>
</dbReference>
<evidence type="ECO:0000313" key="9">
    <source>
        <dbReference type="EMBL" id="KAG7663365.1"/>
    </source>
</evidence>
<evidence type="ECO:0000256" key="8">
    <source>
        <dbReference type="ARBA" id="ARBA00023136"/>
    </source>
</evidence>
<organism evidence="9 10">
    <name type="scientific">[Candida] subhashii</name>
    <dbReference type="NCBI Taxonomy" id="561895"/>
    <lineage>
        <taxon>Eukaryota</taxon>
        <taxon>Fungi</taxon>
        <taxon>Dikarya</taxon>
        <taxon>Ascomycota</taxon>
        <taxon>Saccharomycotina</taxon>
        <taxon>Pichiomycetes</taxon>
        <taxon>Debaryomycetaceae</taxon>
        <taxon>Spathaspora</taxon>
    </lineage>
</organism>
<comment type="similarity">
    <text evidence="2">Belongs to the GOSR1 family.</text>
</comment>
<dbReference type="GO" id="GO:0015031">
    <property type="term" value="P:protein transport"/>
    <property type="evidence" value="ECO:0007669"/>
    <property type="project" value="UniProtKB-KW"/>
</dbReference>
<evidence type="ECO:0000313" key="10">
    <source>
        <dbReference type="Proteomes" id="UP000694255"/>
    </source>
</evidence>
<dbReference type="OrthoDB" id="422156at2759"/>
<dbReference type="GO" id="GO:0005797">
    <property type="term" value="C:Golgi medial cisterna"/>
    <property type="evidence" value="ECO:0007669"/>
    <property type="project" value="TreeGrafter"/>
</dbReference>
<dbReference type="PANTHER" id="PTHR21094">
    <property type="entry name" value="GOS-28 SNARE- RELATED"/>
    <property type="match status" value="1"/>
</dbReference>
<dbReference type="GO" id="GO:0048219">
    <property type="term" value="P:inter-Golgi cisterna vesicle-mediated transport"/>
    <property type="evidence" value="ECO:0007669"/>
    <property type="project" value="TreeGrafter"/>
</dbReference>
<dbReference type="GeneID" id="73469914"/>